<keyword evidence="9 12" id="KW-0418">Kinase</keyword>
<dbReference type="HAMAP" id="MF_00234">
    <property type="entry name" value="Adenylate_kinase_AdkA"/>
    <property type="match status" value="1"/>
</dbReference>
<dbReference type="EMBL" id="CP001742">
    <property type="protein sequence ID" value="ADL18613.1"/>
    <property type="molecule type" value="Genomic_DNA"/>
</dbReference>
<evidence type="ECO:0000256" key="4">
    <source>
        <dbReference type="ARBA" id="ARBA00012955"/>
    </source>
</evidence>
<evidence type="ECO:0000256" key="11">
    <source>
        <dbReference type="ARBA" id="ARBA00033336"/>
    </source>
</evidence>
<dbReference type="Gene3D" id="3.40.50.300">
    <property type="entry name" value="P-loop containing nucleotide triphosphate hydrolases"/>
    <property type="match status" value="1"/>
</dbReference>
<dbReference type="KEGG" id="asc:ASAC_0206"/>
<dbReference type="GO" id="GO:0005524">
    <property type="term" value="F:ATP binding"/>
    <property type="evidence" value="ECO:0007669"/>
    <property type="project" value="UniProtKB-UniRule"/>
</dbReference>
<accession>D9PZX5</accession>
<name>D9PZX5_ACIS3</name>
<dbReference type="NCBIfam" id="NF003122">
    <property type="entry name" value="PRK04040.1"/>
    <property type="match status" value="1"/>
</dbReference>
<comment type="catalytic activity">
    <reaction evidence="1 12">
        <text>AMP + ATP = 2 ADP</text>
        <dbReference type="Rhea" id="RHEA:12973"/>
        <dbReference type="ChEBI" id="CHEBI:30616"/>
        <dbReference type="ChEBI" id="CHEBI:456215"/>
        <dbReference type="ChEBI" id="CHEBI:456216"/>
        <dbReference type="EC" id="2.7.4.3"/>
    </reaction>
</comment>
<dbReference type="InterPro" id="IPR027417">
    <property type="entry name" value="P-loop_NTPase"/>
</dbReference>
<dbReference type="InterPro" id="IPR023477">
    <property type="entry name" value="Adenylate_kinase_AdkA"/>
</dbReference>
<evidence type="ECO:0000256" key="6">
    <source>
        <dbReference type="ARBA" id="ARBA00022490"/>
    </source>
</evidence>
<feature type="binding site" evidence="12">
    <location>
        <begin position="19"/>
        <end position="27"/>
    </location>
    <ligand>
        <name>ATP</name>
        <dbReference type="ChEBI" id="CHEBI:30616"/>
    </ligand>
</feature>
<dbReference type="GO" id="GO:0005737">
    <property type="term" value="C:cytoplasm"/>
    <property type="evidence" value="ECO:0007669"/>
    <property type="project" value="UniProtKB-SubCell"/>
</dbReference>
<evidence type="ECO:0000256" key="7">
    <source>
        <dbReference type="ARBA" id="ARBA00022679"/>
    </source>
</evidence>
<keyword evidence="6 12" id="KW-0963">Cytoplasm</keyword>
<evidence type="ECO:0000256" key="1">
    <source>
        <dbReference type="ARBA" id="ARBA00000582"/>
    </source>
</evidence>
<sequence>MMPASGVKRNPFKVIVVTGVPGVGKTTVLSLLQEKAKERGLRLRVLNFGDFMLDNAVRKGLIKNRDQIRYLSFREQLELQDIAASSIIEEAGSDLKEGDYLIVDTHAIIKTPLGYLPGLPSNVINSLRPDMIVVIEADPKEIVARQQRDATRYRSDFGGEEGVRQLMDIARSAAMASAVQAGSLLTIIINREGRASEAAEQLLNAISKL</sequence>
<protein>
    <recommendedName>
        <fullName evidence="5 12">Adenylate kinase</fullName>
        <shortName evidence="12">AK</shortName>
        <ecNumber evidence="4 12">2.7.4.3</ecNumber>
    </recommendedName>
    <alternativeName>
        <fullName evidence="11 12">ATP-AMP transphosphorylase</fullName>
    </alternativeName>
</protein>
<keyword evidence="7 12" id="KW-0808">Transferase</keyword>
<dbReference type="EC" id="2.7.4.3" evidence="4 12"/>
<dbReference type="HOGENOM" id="CLU_119371_0_0_2"/>
<proteinExistence type="inferred from homology"/>
<dbReference type="SUPFAM" id="SSF52540">
    <property type="entry name" value="P-loop containing nucleoside triphosphate hydrolases"/>
    <property type="match status" value="1"/>
</dbReference>
<evidence type="ECO:0000313" key="14">
    <source>
        <dbReference type="Proteomes" id="UP000000346"/>
    </source>
</evidence>
<dbReference type="GO" id="GO:0004017">
    <property type="term" value="F:AMP kinase activity"/>
    <property type="evidence" value="ECO:0007669"/>
    <property type="project" value="UniProtKB-UniRule"/>
</dbReference>
<evidence type="ECO:0000256" key="9">
    <source>
        <dbReference type="ARBA" id="ARBA00022777"/>
    </source>
</evidence>
<dbReference type="AlphaFoldDB" id="D9PZX5"/>
<keyword evidence="8 12" id="KW-0547">Nucleotide-binding</keyword>
<keyword evidence="10 12" id="KW-0067">ATP-binding</keyword>
<evidence type="ECO:0000256" key="10">
    <source>
        <dbReference type="ARBA" id="ARBA00022840"/>
    </source>
</evidence>
<dbReference type="FunCoup" id="D9PZX5">
    <property type="interactions" value="58"/>
</dbReference>
<dbReference type="STRING" id="666510.ASAC_0206"/>
<comment type="similarity">
    <text evidence="3 12">Belongs to the archaeal adenylate kinase family.</text>
</comment>
<evidence type="ECO:0000256" key="2">
    <source>
        <dbReference type="ARBA" id="ARBA00004496"/>
    </source>
</evidence>
<dbReference type="Proteomes" id="UP000000346">
    <property type="component" value="Chromosome"/>
</dbReference>
<reference evidence="13 14" key="1">
    <citation type="journal article" date="2010" name="Appl. Environ. Microbiol.">
        <title>The genome sequence of the crenarchaeon Acidilobus saccharovorans supports a new order, Acidilobales, and suggests an important ecological role in terrestrial acidic hot springs.</title>
        <authorList>
            <person name="Mardanov A.V."/>
            <person name="Svetlitchnyi V.A."/>
            <person name="Beletsky A.V."/>
            <person name="Prokofeva M.I."/>
            <person name="Bonch-Osmolovskaya E.A."/>
            <person name="Ravin N.V."/>
            <person name="Skryabin K.G."/>
        </authorList>
    </citation>
    <scope>NUCLEOTIDE SEQUENCE [LARGE SCALE GENOMIC DNA]</scope>
    <source>
        <strain evidence="14">DSM 16705 / JCM 18335 / VKM B-2471 / 345-15</strain>
    </source>
</reference>
<evidence type="ECO:0000256" key="8">
    <source>
        <dbReference type="ARBA" id="ARBA00022741"/>
    </source>
</evidence>
<dbReference type="InParanoid" id="D9PZX5"/>
<comment type="subcellular location">
    <subcellularLocation>
        <location evidence="2 12">Cytoplasm</location>
    </subcellularLocation>
</comment>
<gene>
    <name evidence="12" type="primary">adkA</name>
    <name evidence="13" type="ordered locus">ASAC_0206</name>
</gene>
<dbReference type="Pfam" id="PF13207">
    <property type="entry name" value="AAA_17"/>
    <property type="match status" value="1"/>
</dbReference>
<evidence type="ECO:0000256" key="5">
    <source>
        <dbReference type="ARBA" id="ARBA00019926"/>
    </source>
</evidence>
<dbReference type="eggNOG" id="arCOG01039">
    <property type="taxonomic scope" value="Archaea"/>
</dbReference>
<evidence type="ECO:0000313" key="13">
    <source>
        <dbReference type="EMBL" id="ADL18613.1"/>
    </source>
</evidence>
<keyword evidence="14" id="KW-1185">Reference proteome</keyword>
<organism evidence="13 14">
    <name type="scientific">Acidilobus saccharovorans (strain DSM 16705 / JCM 18335 / VKM B-2471 / 345-15)</name>
    <dbReference type="NCBI Taxonomy" id="666510"/>
    <lineage>
        <taxon>Archaea</taxon>
        <taxon>Thermoproteota</taxon>
        <taxon>Thermoprotei</taxon>
        <taxon>Acidilobales</taxon>
        <taxon>Acidilobaceae</taxon>
        <taxon>Acidilobus</taxon>
    </lineage>
</organism>
<evidence type="ECO:0000256" key="12">
    <source>
        <dbReference type="HAMAP-Rule" id="MF_00234"/>
    </source>
</evidence>
<evidence type="ECO:0000256" key="3">
    <source>
        <dbReference type="ARBA" id="ARBA00007088"/>
    </source>
</evidence>